<feature type="transmembrane region" description="Helical" evidence="6">
    <location>
        <begin position="124"/>
        <end position="140"/>
    </location>
</feature>
<gene>
    <name evidence="8" type="ORF">HNP82_001196</name>
</gene>
<dbReference type="Pfam" id="PF03600">
    <property type="entry name" value="CitMHS"/>
    <property type="match status" value="1"/>
</dbReference>
<dbReference type="PROSITE" id="PS51257">
    <property type="entry name" value="PROKAR_LIPOPROTEIN"/>
    <property type="match status" value="1"/>
</dbReference>
<evidence type="ECO:0000313" key="9">
    <source>
        <dbReference type="Proteomes" id="UP000543642"/>
    </source>
</evidence>
<keyword evidence="9" id="KW-1185">Reference proteome</keyword>
<evidence type="ECO:0000256" key="4">
    <source>
        <dbReference type="ARBA" id="ARBA00022989"/>
    </source>
</evidence>
<dbReference type="Proteomes" id="UP000543642">
    <property type="component" value="Unassembled WGS sequence"/>
</dbReference>
<dbReference type="GO" id="GO:0055085">
    <property type="term" value="P:transmembrane transport"/>
    <property type="evidence" value="ECO:0007669"/>
    <property type="project" value="InterPro"/>
</dbReference>
<dbReference type="EMBL" id="JACHFW010000003">
    <property type="protein sequence ID" value="MBB5264091.1"/>
    <property type="molecule type" value="Genomic_DNA"/>
</dbReference>
<accession>A0A7W8H8Z9</accession>
<reference evidence="8 9" key="1">
    <citation type="submission" date="2020-08" db="EMBL/GenBank/DDBJ databases">
        <title>Genomic Encyclopedia of Type Strains, Phase IV (KMG-IV): sequencing the most valuable type-strain genomes for metagenomic binning, comparative biology and taxonomic classification.</title>
        <authorList>
            <person name="Goeker M."/>
        </authorList>
    </citation>
    <scope>NUCLEOTIDE SEQUENCE [LARGE SCALE GENOMIC DNA]</scope>
    <source>
        <strain evidence="8 9">DSM 106146</strain>
    </source>
</reference>
<feature type="transmembrane region" description="Helical" evidence="6">
    <location>
        <begin position="160"/>
        <end position="182"/>
    </location>
</feature>
<name>A0A7W8H8Z9_9FIRM</name>
<dbReference type="InterPro" id="IPR004680">
    <property type="entry name" value="Cit_transptr-like_dom"/>
</dbReference>
<evidence type="ECO:0000313" key="8">
    <source>
        <dbReference type="EMBL" id="MBB5264091.1"/>
    </source>
</evidence>
<keyword evidence="2" id="KW-0813">Transport</keyword>
<proteinExistence type="predicted"/>
<dbReference type="PANTHER" id="PTHR43568:SF1">
    <property type="entry name" value="P PROTEIN"/>
    <property type="match status" value="1"/>
</dbReference>
<comment type="subcellular location">
    <subcellularLocation>
        <location evidence="1">Membrane</location>
        <topology evidence="1">Multi-pass membrane protein</topology>
    </subcellularLocation>
</comment>
<keyword evidence="4 6" id="KW-1133">Transmembrane helix</keyword>
<feature type="transmembrane region" description="Helical" evidence="6">
    <location>
        <begin position="12"/>
        <end position="30"/>
    </location>
</feature>
<sequence length="368" mass="40600">MKKLLLFFKNDVVLTAALILAIISCFIVPPNTGYLDYIDFNTLIMLFCLMLIVEGMGSLDFFRYVGDRLLQKTGTGRGVALTLVFLCFFGSMFITNDVSLITFVPFGIMILEMTGLLSRASYTVVLMTIAANLGSMFTPIGNPQNLYLFSLSGMNVGKFLLLMLPYTVAAALLLLICILAGYKGTKLRVRESHVKIKNTKRLCFYGFLFVCALLTVAGVIPHEALLALVVMSILLTNRILFSRVDYSLLLTFIFFFIFTGNINHMEALRQTIAQLLAGREAQVSIVCSQVISNVPAAMLLSGYTENVPGLIVGTNIGGLGTLIASMASLISYKQIAGRFPEAKKKYIGIFTLFNVIFLAVLWLIMWVV</sequence>
<feature type="transmembrane region" description="Helical" evidence="6">
    <location>
        <begin position="42"/>
        <end position="62"/>
    </location>
</feature>
<evidence type="ECO:0000256" key="2">
    <source>
        <dbReference type="ARBA" id="ARBA00022448"/>
    </source>
</evidence>
<feature type="domain" description="Citrate transporter-like" evidence="7">
    <location>
        <begin position="14"/>
        <end position="300"/>
    </location>
</feature>
<dbReference type="PANTHER" id="PTHR43568">
    <property type="entry name" value="P PROTEIN"/>
    <property type="match status" value="1"/>
</dbReference>
<dbReference type="InterPro" id="IPR051475">
    <property type="entry name" value="Diverse_Ion_Transporter"/>
</dbReference>
<keyword evidence="3 6" id="KW-0812">Transmembrane</keyword>
<dbReference type="AlphaFoldDB" id="A0A7W8H8Z9"/>
<protein>
    <submittedName>
        <fullName evidence="8">Na+/H+ antiporter NhaD/arsenite permease-like protein</fullName>
    </submittedName>
</protein>
<evidence type="ECO:0000259" key="7">
    <source>
        <dbReference type="Pfam" id="PF03600"/>
    </source>
</evidence>
<dbReference type="GO" id="GO:0016020">
    <property type="term" value="C:membrane"/>
    <property type="evidence" value="ECO:0007669"/>
    <property type="project" value="UniProtKB-SubCell"/>
</dbReference>
<keyword evidence="5 6" id="KW-0472">Membrane</keyword>
<feature type="transmembrane region" description="Helical" evidence="6">
    <location>
        <begin position="74"/>
        <end position="94"/>
    </location>
</feature>
<evidence type="ECO:0000256" key="1">
    <source>
        <dbReference type="ARBA" id="ARBA00004141"/>
    </source>
</evidence>
<feature type="transmembrane region" description="Helical" evidence="6">
    <location>
        <begin position="202"/>
        <end position="234"/>
    </location>
</feature>
<comment type="caution">
    <text evidence="8">The sequence shown here is derived from an EMBL/GenBank/DDBJ whole genome shotgun (WGS) entry which is preliminary data.</text>
</comment>
<feature type="transmembrane region" description="Helical" evidence="6">
    <location>
        <begin position="309"/>
        <end position="330"/>
    </location>
</feature>
<dbReference type="RefSeq" id="WP_183772467.1">
    <property type="nucleotide sequence ID" value="NZ_CAWVEG010000043.1"/>
</dbReference>
<feature type="transmembrane region" description="Helical" evidence="6">
    <location>
        <begin position="346"/>
        <end position="367"/>
    </location>
</feature>
<feature type="transmembrane region" description="Helical" evidence="6">
    <location>
        <begin position="100"/>
        <end position="117"/>
    </location>
</feature>
<feature type="transmembrane region" description="Helical" evidence="6">
    <location>
        <begin position="246"/>
        <end position="262"/>
    </location>
</feature>
<evidence type="ECO:0000256" key="5">
    <source>
        <dbReference type="ARBA" id="ARBA00023136"/>
    </source>
</evidence>
<organism evidence="8 9">
    <name type="scientific">Catenibacillus scindens</name>
    <dbReference type="NCBI Taxonomy" id="673271"/>
    <lineage>
        <taxon>Bacteria</taxon>
        <taxon>Bacillati</taxon>
        <taxon>Bacillota</taxon>
        <taxon>Clostridia</taxon>
        <taxon>Lachnospirales</taxon>
        <taxon>Lachnospiraceae</taxon>
        <taxon>Catenibacillus</taxon>
    </lineage>
</organism>
<evidence type="ECO:0000256" key="6">
    <source>
        <dbReference type="SAM" id="Phobius"/>
    </source>
</evidence>
<evidence type="ECO:0000256" key="3">
    <source>
        <dbReference type="ARBA" id="ARBA00022692"/>
    </source>
</evidence>